<keyword evidence="1" id="KW-0812">Transmembrane</keyword>
<keyword evidence="1" id="KW-1133">Transmembrane helix</keyword>
<dbReference type="EMBL" id="HBUF01483961">
    <property type="protein sequence ID" value="CAG6745081.1"/>
    <property type="molecule type" value="Transcribed_RNA"/>
</dbReference>
<accession>A0A8D8PN16</accession>
<dbReference type="EMBL" id="HBUF01681097">
    <property type="protein sequence ID" value="CAG6792347.1"/>
    <property type="molecule type" value="Transcribed_RNA"/>
</dbReference>
<feature type="signal peptide" evidence="2">
    <location>
        <begin position="1"/>
        <end position="20"/>
    </location>
</feature>
<dbReference type="AlphaFoldDB" id="A0A8D8PN16"/>
<dbReference type="EMBL" id="HBUF01013725">
    <property type="protein sequence ID" value="CAG6608962.1"/>
    <property type="molecule type" value="Transcribed_RNA"/>
</dbReference>
<evidence type="ECO:0000256" key="2">
    <source>
        <dbReference type="SAM" id="SignalP"/>
    </source>
</evidence>
<feature type="chain" id="PRO_5036428488" description="NADH dehydrogenase subunit 4L" evidence="2">
    <location>
        <begin position="21"/>
        <end position="131"/>
    </location>
</feature>
<keyword evidence="1" id="KW-0472">Membrane</keyword>
<proteinExistence type="predicted"/>
<evidence type="ECO:0000256" key="1">
    <source>
        <dbReference type="SAM" id="Phobius"/>
    </source>
</evidence>
<feature type="transmembrane region" description="Helical" evidence="1">
    <location>
        <begin position="47"/>
        <end position="76"/>
    </location>
</feature>
<sequence length="131" mass="14432">MKLLCLVGLLFLTRLLSAAAAISLFVTLESAVKATAVMFWSFTCKPSALVGFFLILVGDIAIVIGFSISGLVFLLLGIPVRRSTDSIPFLIFRIFFKSNDLKLLLSDVVDLLPFFSTETLFSPAERLFSYL</sequence>
<protein>
    <recommendedName>
        <fullName evidence="4">NADH dehydrogenase subunit 4L</fullName>
    </recommendedName>
</protein>
<reference evidence="3" key="1">
    <citation type="submission" date="2021-05" db="EMBL/GenBank/DDBJ databases">
        <authorList>
            <person name="Alioto T."/>
            <person name="Alioto T."/>
            <person name="Gomez Garrido J."/>
        </authorList>
    </citation>
    <scope>NUCLEOTIDE SEQUENCE</scope>
</reference>
<keyword evidence="2" id="KW-0732">Signal</keyword>
<evidence type="ECO:0008006" key="4">
    <source>
        <dbReference type="Google" id="ProtNLM"/>
    </source>
</evidence>
<name>A0A8D8PN16_9HEMI</name>
<evidence type="ECO:0000313" key="3">
    <source>
        <dbReference type="EMBL" id="CAG6608962.1"/>
    </source>
</evidence>
<organism evidence="3">
    <name type="scientific">Cacopsylla melanoneura</name>
    <dbReference type="NCBI Taxonomy" id="428564"/>
    <lineage>
        <taxon>Eukaryota</taxon>
        <taxon>Metazoa</taxon>
        <taxon>Ecdysozoa</taxon>
        <taxon>Arthropoda</taxon>
        <taxon>Hexapoda</taxon>
        <taxon>Insecta</taxon>
        <taxon>Pterygota</taxon>
        <taxon>Neoptera</taxon>
        <taxon>Paraneoptera</taxon>
        <taxon>Hemiptera</taxon>
        <taxon>Sternorrhyncha</taxon>
        <taxon>Psylloidea</taxon>
        <taxon>Psyllidae</taxon>
        <taxon>Psyllinae</taxon>
        <taxon>Cacopsylla</taxon>
    </lineage>
</organism>